<dbReference type="Gene3D" id="2.40.10.10">
    <property type="entry name" value="Trypsin-like serine proteases"/>
    <property type="match status" value="3"/>
</dbReference>
<dbReference type="FunFam" id="2.40.10.10:FF:000002">
    <property type="entry name" value="Transmembrane protease serine"/>
    <property type="match status" value="1"/>
</dbReference>
<evidence type="ECO:0000259" key="3">
    <source>
        <dbReference type="PROSITE" id="PS50240"/>
    </source>
</evidence>
<evidence type="ECO:0000256" key="1">
    <source>
        <dbReference type="ARBA" id="ARBA00023157"/>
    </source>
</evidence>
<dbReference type="InterPro" id="IPR018114">
    <property type="entry name" value="TRYPSIN_HIS"/>
</dbReference>
<keyword evidence="1" id="KW-1015">Disulfide bond</keyword>
<dbReference type="GO" id="GO:0006508">
    <property type="term" value="P:proteolysis"/>
    <property type="evidence" value="ECO:0007669"/>
    <property type="project" value="InterPro"/>
</dbReference>
<dbReference type="PROSITE" id="PS50240">
    <property type="entry name" value="TRYPSIN_DOM"/>
    <property type="match status" value="1"/>
</dbReference>
<dbReference type="Pfam" id="PF00089">
    <property type="entry name" value="Trypsin"/>
    <property type="match status" value="1"/>
</dbReference>
<comment type="similarity">
    <text evidence="2">Belongs to the peptidase S1 family. CLIP subfamily.</text>
</comment>
<dbReference type="InterPro" id="IPR001254">
    <property type="entry name" value="Trypsin_dom"/>
</dbReference>
<reference evidence="4" key="1">
    <citation type="submission" date="2025-08" db="UniProtKB">
        <authorList>
            <consortium name="Ensembl"/>
        </authorList>
    </citation>
    <scope>IDENTIFICATION</scope>
</reference>
<dbReference type="GeneTree" id="ENSGT00910000144271"/>
<organism evidence="4 5">
    <name type="scientific">Neolamprologus brichardi</name>
    <name type="common">Fairy cichlid</name>
    <name type="synonym">Lamprologus brichardi</name>
    <dbReference type="NCBI Taxonomy" id="32507"/>
    <lineage>
        <taxon>Eukaryota</taxon>
        <taxon>Metazoa</taxon>
        <taxon>Chordata</taxon>
        <taxon>Craniata</taxon>
        <taxon>Vertebrata</taxon>
        <taxon>Euteleostomi</taxon>
        <taxon>Actinopterygii</taxon>
        <taxon>Neopterygii</taxon>
        <taxon>Teleostei</taxon>
        <taxon>Neoteleostei</taxon>
        <taxon>Acanthomorphata</taxon>
        <taxon>Ovalentaria</taxon>
        <taxon>Cichlomorphae</taxon>
        <taxon>Cichliformes</taxon>
        <taxon>Cichlidae</taxon>
        <taxon>African cichlids</taxon>
        <taxon>Pseudocrenilabrinae</taxon>
        <taxon>Lamprologini</taxon>
        <taxon>Neolamprologus</taxon>
    </lineage>
</organism>
<dbReference type="PANTHER" id="PTHR24271:SF87">
    <property type="entry name" value="ARGININE ESTERASE-LIKE-RELATED"/>
    <property type="match status" value="1"/>
</dbReference>
<accession>A0A3Q4H6A4</accession>
<dbReference type="SMART" id="SM00020">
    <property type="entry name" value="Tryp_SPc"/>
    <property type="match status" value="1"/>
</dbReference>
<dbReference type="GO" id="GO:0004252">
    <property type="term" value="F:serine-type endopeptidase activity"/>
    <property type="evidence" value="ECO:0007669"/>
    <property type="project" value="InterPro"/>
</dbReference>
<keyword evidence="5" id="KW-1185">Reference proteome</keyword>
<dbReference type="CDD" id="cd00190">
    <property type="entry name" value="Tryp_SPc"/>
    <property type="match status" value="1"/>
</dbReference>
<dbReference type="PROSITE" id="PS00134">
    <property type="entry name" value="TRYPSIN_HIS"/>
    <property type="match status" value="1"/>
</dbReference>
<sequence length="246" mass="27321">CDKRHICILVCFFASQNFNSVFSRHGSYIIKGKKAPENSLLYMASVQSSTGHVCGGFLITADFVLTAAHCWQNLTDKKITIKKKFKPNFYQTAWHGDDIMLLKLSRKVQLNKRVKIIPLPSAKVQLRKNEVCQVSGWGKTITAGETVNELRVVDVPVINIRVCKELWPGLPANVICAGGYGTDKGFCQGDSGGPLVCKGIAVGVVSFNKNRNCDYPDVPNVFTDISKYRLWIKSILKNPNSDKQNP</sequence>
<name>A0A3Q4H6A4_NEOBR</name>
<protein>
    <submittedName>
        <fullName evidence="4">Duodenase-1-like</fullName>
    </submittedName>
</protein>
<dbReference type="AlphaFoldDB" id="A0A3Q4H6A4"/>
<dbReference type="Ensembl" id="ENSNBRT00000012330.1">
    <property type="protein sequence ID" value="ENSNBRP00000011992.1"/>
    <property type="gene ID" value="ENSNBRG00000009296.1"/>
</dbReference>
<evidence type="ECO:0000313" key="5">
    <source>
        <dbReference type="Proteomes" id="UP000261580"/>
    </source>
</evidence>
<evidence type="ECO:0000313" key="4">
    <source>
        <dbReference type="Ensembl" id="ENSNBRP00000011992.1"/>
    </source>
</evidence>
<reference evidence="4" key="2">
    <citation type="submission" date="2025-09" db="UniProtKB">
        <authorList>
            <consortium name="Ensembl"/>
        </authorList>
    </citation>
    <scope>IDENTIFICATION</scope>
</reference>
<feature type="domain" description="Peptidase S1" evidence="3">
    <location>
        <begin position="29"/>
        <end position="237"/>
    </location>
</feature>
<dbReference type="SUPFAM" id="SSF50494">
    <property type="entry name" value="Trypsin-like serine proteases"/>
    <property type="match status" value="1"/>
</dbReference>
<proteinExistence type="inferred from homology"/>
<evidence type="ECO:0000256" key="2">
    <source>
        <dbReference type="ARBA" id="ARBA00024195"/>
    </source>
</evidence>
<dbReference type="InterPro" id="IPR001314">
    <property type="entry name" value="Peptidase_S1A"/>
</dbReference>
<dbReference type="PANTHER" id="PTHR24271">
    <property type="entry name" value="KALLIKREIN-RELATED"/>
    <property type="match status" value="1"/>
</dbReference>
<dbReference type="Proteomes" id="UP000261580">
    <property type="component" value="Unassembled WGS sequence"/>
</dbReference>
<dbReference type="InterPro" id="IPR009003">
    <property type="entry name" value="Peptidase_S1_PA"/>
</dbReference>
<dbReference type="PRINTS" id="PR00722">
    <property type="entry name" value="CHYMOTRYPSIN"/>
</dbReference>
<dbReference type="InterPro" id="IPR043504">
    <property type="entry name" value="Peptidase_S1_PA_chymotrypsin"/>
</dbReference>